<dbReference type="Proteomes" id="UP000284361">
    <property type="component" value="Unassembled WGS sequence"/>
</dbReference>
<sequence>MKNISFMAVFAAFLLTGCKQDAEVKFAGEEGAKVTFSASINEQNAQDVSRVSGVTWDDGDVVSISCGPTQHNVSYRYNAADKSFTSVNRFDEIWLLGNEEYDVTAYYPFMGEEGTTPPVQSVEITTENQANAEERVKYDFLYAATKATKAEPNVHLNFNHMMSRVNLKFVPGTDPDGNPVTLTDIECYLVGMKLKGTFDTTTGVVAVAEDAELGNLRQILTADNEYTFTAYLLPQTIGEEGLEIEAAMTTADGRRIYYYLELPATDWPELKSGYSYNYTLTANDYMTANPTALEISGTDINPWTEVNKEETPDAKALGTEAHVNGAEWGEMENEEIVPVVK</sequence>
<protein>
    <submittedName>
        <fullName evidence="1">Fimbrillin family protein</fullName>
    </submittedName>
</protein>
<reference evidence="1 2" key="1">
    <citation type="submission" date="2018-08" db="EMBL/GenBank/DDBJ databases">
        <title>A genome reference for cultivated species of the human gut microbiota.</title>
        <authorList>
            <person name="Zou Y."/>
            <person name="Xue W."/>
            <person name="Luo G."/>
        </authorList>
    </citation>
    <scope>NUCLEOTIDE SEQUENCE [LARGE SCALE GENOMIC DNA]</scope>
    <source>
        <strain evidence="1 2">AM31-10</strain>
    </source>
</reference>
<dbReference type="EMBL" id="QSJG01000001">
    <property type="protein sequence ID" value="RHD58984.1"/>
    <property type="molecule type" value="Genomic_DNA"/>
</dbReference>
<evidence type="ECO:0000313" key="1">
    <source>
        <dbReference type="EMBL" id="RHD58984.1"/>
    </source>
</evidence>
<dbReference type="InterPro" id="IPR025049">
    <property type="entry name" value="Mfa-like_1"/>
</dbReference>
<proteinExistence type="predicted"/>
<accession>A0A414G283</accession>
<comment type="caution">
    <text evidence="1">The sequence shown here is derived from an EMBL/GenBank/DDBJ whole genome shotgun (WGS) entry which is preliminary data.</text>
</comment>
<dbReference type="AlphaFoldDB" id="A0A414G283"/>
<dbReference type="Gene3D" id="2.60.40.2630">
    <property type="match status" value="1"/>
</dbReference>
<name>A0A414G283_9BACT</name>
<dbReference type="CDD" id="cd13120">
    <property type="entry name" value="BF2867_like_N"/>
    <property type="match status" value="1"/>
</dbReference>
<dbReference type="Gene3D" id="2.60.40.2620">
    <property type="entry name" value="Fimbrillin-like"/>
    <property type="match status" value="1"/>
</dbReference>
<dbReference type="InterPro" id="IPR042278">
    <property type="entry name" value="Mfa-like_1_N"/>
</dbReference>
<dbReference type="Pfam" id="PF13149">
    <property type="entry name" value="Mfa_like_1"/>
    <property type="match status" value="1"/>
</dbReference>
<dbReference type="PROSITE" id="PS51257">
    <property type="entry name" value="PROKAR_LIPOPROTEIN"/>
    <property type="match status" value="1"/>
</dbReference>
<evidence type="ECO:0000313" key="2">
    <source>
        <dbReference type="Proteomes" id="UP000284361"/>
    </source>
</evidence>
<dbReference type="RefSeq" id="WP_118162857.1">
    <property type="nucleotide sequence ID" value="NZ_DBFVOX010000006.1"/>
</dbReference>
<organism evidence="1 2">
    <name type="scientific">Phocaeicola plebeius</name>
    <dbReference type="NCBI Taxonomy" id="310297"/>
    <lineage>
        <taxon>Bacteria</taxon>
        <taxon>Pseudomonadati</taxon>
        <taxon>Bacteroidota</taxon>
        <taxon>Bacteroidia</taxon>
        <taxon>Bacteroidales</taxon>
        <taxon>Bacteroidaceae</taxon>
        <taxon>Phocaeicola</taxon>
    </lineage>
</organism>
<gene>
    <name evidence="1" type="ORF">DW789_00410</name>
</gene>
<dbReference type="CDD" id="cd13121">
    <property type="entry name" value="BF2867_like_C"/>
    <property type="match status" value="1"/>
</dbReference>